<organism evidence="3 4">
    <name type="scientific">Legionella drozanskii LLAP-1</name>
    <dbReference type="NCBI Taxonomy" id="1212489"/>
    <lineage>
        <taxon>Bacteria</taxon>
        <taxon>Pseudomonadati</taxon>
        <taxon>Pseudomonadota</taxon>
        <taxon>Gammaproteobacteria</taxon>
        <taxon>Legionellales</taxon>
        <taxon>Legionellaceae</taxon>
        <taxon>Legionella</taxon>
    </lineage>
</organism>
<feature type="transmembrane region" description="Helical" evidence="1">
    <location>
        <begin position="228"/>
        <end position="248"/>
    </location>
</feature>
<feature type="transmembrane region" description="Helical" evidence="1">
    <location>
        <begin position="70"/>
        <end position="88"/>
    </location>
</feature>
<evidence type="ECO:0000256" key="1">
    <source>
        <dbReference type="SAM" id="Phobius"/>
    </source>
</evidence>
<dbReference type="STRING" id="1212489.Ldro_0743"/>
<keyword evidence="3" id="KW-0560">Oxidoreductase</keyword>
<evidence type="ECO:0000313" key="4">
    <source>
        <dbReference type="Proteomes" id="UP000054736"/>
    </source>
</evidence>
<dbReference type="Proteomes" id="UP000054736">
    <property type="component" value="Unassembled WGS sequence"/>
</dbReference>
<dbReference type="GO" id="GO:0006629">
    <property type="term" value="P:lipid metabolic process"/>
    <property type="evidence" value="ECO:0007669"/>
    <property type="project" value="InterPro"/>
</dbReference>
<keyword evidence="4" id="KW-1185">Reference proteome</keyword>
<protein>
    <submittedName>
        <fullName evidence="3">Fatty acid desaturase</fullName>
        <ecNumber evidence="3">1.14.19.39</ecNumber>
    </submittedName>
</protein>
<accession>A0A0W0T0W8</accession>
<evidence type="ECO:0000313" key="3">
    <source>
        <dbReference type="EMBL" id="KTC89254.1"/>
    </source>
</evidence>
<name>A0A0W0T0W8_9GAMM</name>
<dbReference type="PATRIC" id="fig|1212489.4.peg.772"/>
<dbReference type="OrthoDB" id="9792534at2"/>
<keyword evidence="1" id="KW-0472">Membrane</keyword>
<keyword evidence="1" id="KW-1133">Transmembrane helix</keyword>
<dbReference type="InterPro" id="IPR005804">
    <property type="entry name" value="FA_desaturase_dom"/>
</dbReference>
<proteinExistence type="predicted"/>
<dbReference type="InterPro" id="IPR012171">
    <property type="entry name" value="Fatty_acid_desaturase"/>
</dbReference>
<dbReference type="AlphaFoldDB" id="A0A0W0T0W8"/>
<dbReference type="GO" id="GO:0016720">
    <property type="term" value="F:acyl-lipid Delta(12)-acetylenase"/>
    <property type="evidence" value="ECO:0007669"/>
    <property type="project" value="UniProtKB-EC"/>
</dbReference>
<feature type="transmembrane region" description="Helical" evidence="1">
    <location>
        <begin position="168"/>
        <end position="185"/>
    </location>
</feature>
<dbReference type="EMBL" id="LNXY01000008">
    <property type="protein sequence ID" value="KTC89254.1"/>
    <property type="molecule type" value="Genomic_DNA"/>
</dbReference>
<evidence type="ECO:0000259" key="2">
    <source>
        <dbReference type="Pfam" id="PF00487"/>
    </source>
</evidence>
<gene>
    <name evidence="3" type="ORF">Ldro_0743</name>
</gene>
<feature type="transmembrane region" description="Helical" evidence="1">
    <location>
        <begin position="44"/>
        <end position="64"/>
    </location>
</feature>
<comment type="caution">
    <text evidence="3">The sequence shown here is derived from an EMBL/GenBank/DDBJ whole genome shotgun (WGS) entry which is preliminary data.</text>
</comment>
<dbReference type="PANTHER" id="PTHR19353:SF73">
    <property type="entry name" value="FATTY ACID DESATURASE"/>
    <property type="match status" value="1"/>
</dbReference>
<feature type="transmembrane region" description="Helical" evidence="1">
    <location>
        <begin position="108"/>
        <end position="124"/>
    </location>
</feature>
<dbReference type="Pfam" id="PF00487">
    <property type="entry name" value="FA_desaturase"/>
    <property type="match status" value="1"/>
</dbReference>
<feature type="transmembrane region" description="Helical" evidence="1">
    <location>
        <begin position="205"/>
        <end position="222"/>
    </location>
</feature>
<reference evidence="3 4" key="1">
    <citation type="submission" date="2015-11" db="EMBL/GenBank/DDBJ databases">
        <title>Genomic analysis of 38 Legionella species identifies large and diverse effector repertoires.</title>
        <authorList>
            <person name="Burstein D."/>
            <person name="Amaro F."/>
            <person name="Zusman T."/>
            <person name="Lifshitz Z."/>
            <person name="Cohen O."/>
            <person name="Gilbert J.A."/>
            <person name="Pupko T."/>
            <person name="Shuman H.A."/>
            <person name="Segal G."/>
        </authorList>
    </citation>
    <scope>NUCLEOTIDE SEQUENCE [LARGE SCALE GENOMIC DNA]</scope>
    <source>
        <strain evidence="3 4">ATCC 700990</strain>
    </source>
</reference>
<sequence>MRLAYSKELELLKYKVNSLIFGERDLKQLPFDIYNYTSINNWRGVAEITVNALLLIFGLFTLYWAISNNYWLLFILIVPLSFLFVRLFILQHELGHGNLFKKKRHNDWVGIFTGIVLFTPYYYWQKAHLIHHVSGGNLDRRPWAGDIEVLSVREYKTQTKWNQLLYRLYRNSLVMFFLGSIYVFMIDQRFFRQRKGLGKKERRSVIVTNIGIVILYGSLIALGGIKFFLIAILLPQWLSGALGIYLFYVQHNFKNRYFVSSKEWNLQDSALKGSTFYDLPQPLKWLTANIGYHHIHTLVPRIPFYRLPKCHEENNCFHSAPRFGLKHMSELISLKLYDEERGEMVTWKEYKANYL</sequence>
<feature type="domain" description="Fatty acid desaturase" evidence="2">
    <location>
        <begin position="71"/>
        <end position="313"/>
    </location>
</feature>
<dbReference type="GO" id="GO:0016020">
    <property type="term" value="C:membrane"/>
    <property type="evidence" value="ECO:0007669"/>
    <property type="project" value="TreeGrafter"/>
</dbReference>
<keyword evidence="1" id="KW-0812">Transmembrane</keyword>
<dbReference type="PANTHER" id="PTHR19353">
    <property type="entry name" value="FATTY ACID DESATURASE 2"/>
    <property type="match status" value="1"/>
</dbReference>
<dbReference type="EC" id="1.14.19.39" evidence="3"/>